<proteinExistence type="predicted"/>
<dbReference type="InterPro" id="IPR001633">
    <property type="entry name" value="EAL_dom"/>
</dbReference>
<protein>
    <submittedName>
        <fullName evidence="2">Diguanylate cyclase/phosphodiesterase</fullName>
    </submittedName>
</protein>
<name>M4RJA8_9ALTE</name>
<dbReference type="eggNOG" id="COG2200">
    <property type="taxonomic scope" value="Bacteria"/>
</dbReference>
<dbReference type="SMART" id="SM00052">
    <property type="entry name" value="EAL"/>
    <property type="match status" value="1"/>
</dbReference>
<dbReference type="InterPro" id="IPR050706">
    <property type="entry name" value="Cyclic-di-GMP_PDE-like"/>
</dbReference>
<evidence type="ECO:0000313" key="2">
    <source>
        <dbReference type="EMBL" id="AGH42254.1"/>
    </source>
</evidence>
<feature type="domain" description="EAL" evidence="1">
    <location>
        <begin position="1"/>
        <end position="125"/>
    </location>
</feature>
<dbReference type="PATRIC" id="fig|1129794.4.peg.140"/>
<dbReference type="HOGENOM" id="CLU_000445_70_50_6"/>
<dbReference type="PROSITE" id="PS50883">
    <property type="entry name" value="EAL"/>
    <property type="match status" value="1"/>
</dbReference>
<organism evidence="2 3">
    <name type="scientific">Paraglaciecola psychrophila 170</name>
    <dbReference type="NCBI Taxonomy" id="1129794"/>
    <lineage>
        <taxon>Bacteria</taxon>
        <taxon>Pseudomonadati</taxon>
        <taxon>Pseudomonadota</taxon>
        <taxon>Gammaproteobacteria</taxon>
        <taxon>Alteromonadales</taxon>
        <taxon>Alteromonadaceae</taxon>
        <taxon>Paraglaciecola</taxon>
    </lineage>
</organism>
<dbReference type="GO" id="GO:0071111">
    <property type="term" value="F:cyclic-guanylate-specific phosphodiesterase activity"/>
    <property type="evidence" value="ECO:0007669"/>
    <property type="project" value="InterPro"/>
</dbReference>
<dbReference type="SUPFAM" id="SSF141868">
    <property type="entry name" value="EAL domain-like"/>
    <property type="match status" value="1"/>
</dbReference>
<evidence type="ECO:0000313" key="3">
    <source>
        <dbReference type="Proteomes" id="UP000011864"/>
    </source>
</evidence>
<dbReference type="CDD" id="cd01948">
    <property type="entry name" value="EAL"/>
    <property type="match status" value="1"/>
</dbReference>
<dbReference type="Pfam" id="PF00563">
    <property type="entry name" value="EAL"/>
    <property type="match status" value="1"/>
</dbReference>
<evidence type="ECO:0000259" key="1">
    <source>
        <dbReference type="PROSITE" id="PS50883"/>
    </source>
</evidence>
<dbReference type="Proteomes" id="UP000011864">
    <property type="component" value="Chromosome"/>
</dbReference>
<dbReference type="PANTHER" id="PTHR33121:SF71">
    <property type="entry name" value="OXYGEN SENSOR PROTEIN DOSP"/>
    <property type="match status" value="1"/>
</dbReference>
<dbReference type="InterPro" id="IPR035919">
    <property type="entry name" value="EAL_sf"/>
</dbReference>
<dbReference type="EMBL" id="CP003837">
    <property type="protein sequence ID" value="AGH42254.1"/>
    <property type="molecule type" value="Genomic_DNA"/>
</dbReference>
<dbReference type="KEGG" id="gps:C427_0144"/>
<dbReference type="AlphaFoldDB" id="M4RJA8"/>
<keyword evidence="3" id="KW-1185">Reference proteome</keyword>
<gene>
    <name evidence="2" type="ORF">C427_0144</name>
</gene>
<reference evidence="2 3" key="1">
    <citation type="journal article" date="2013" name="Genome Announc.">
        <title>Complete Genome Sequence of Glaciecola psychrophila Strain 170T.</title>
        <authorList>
            <person name="Yin J."/>
            <person name="Chen J."/>
            <person name="Liu G."/>
            <person name="Yu Y."/>
            <person name="Song L."/>
            <person name="Wang X."/>
            <person name="Qu X."/>
        </authorList>
    </citation>
    <scope>NUCLEOTIDE SEQUENCE [LARGE SCALE GENOMIC DNA]</scope>
    <source>
        <strain evidence="2 3">170</strain>
    </source>
</reference>
<dbReference type="STRING" id="1129794.C427_0144"/>
<dbReference type="Gene3D" id="3.20.20.450">
    <property type="entry name" value="EAL domain"/>
    <property type="match status" value="1"/>
</dbReference>
<dbReference type="PANTHER" id="PTHR33121">
    <property type="entry name" value="CYCLIC DI-GMP PHOSPHODIESTERASE PDEF"/>
    <property type="match status" value="1"/>
</dbReference>
<sequence length="125" mass="14193">MFFAGYISVNLSAKHFDNQSSIDKIILLLEQNNIPVTAIRFEITESALMRDYDKALTYMTQIQQKGFLIALDDFGTGFSSLKYLKEFPINIIKVDKSFVDDIGKNQNNEAIILTTLSMAKQLKMS</sequence>
<accession>M4RJA8</accession>